<dbReference type="Gene3D" id="3.20.20.150">
    <property type="entry name" value="Divalent-metal-dependent TIM barrel enzymes"/>
    <property type="match status" value="1"/>
</dbReference>
<keyword evidence="2" id="KW-0413">Isomerase</keyword>
<accession>A0ABU0JLW8</accession>
<dbReference type="InterPro" id="IPR036237">
    <property type="entry name" value="Xyl_isomerase-like_sf"/>
</dbReference>
<organism evidence="2 3">
    <name type="scientific">Labrys wisconsinensis</name>
    <dbReference type="NCBI Taxonomy" id="425677"/>
    <lineage>
        <taxon>Bacteria</taxon>
        <taxon>Pseudomonadati</taxon>
        <taxon>Pseudomonadota</taxon>
        <taxon>Alphaproteobacteria</taxon>
        <taxon>Hyphomicrobiales</taxon>
        <taxon>Xanthobacteraceae</taxon>
        <taxon>Labrys</taxon>
    </lineage>
</organism>
<feature type="domain" description="Xylose isomerase-like TIM barrel" evidence="1">
    <location>
        <begin position="19"/>
        <end position="250"/>
    </location>
</feature>
<dbReference type="InterPro" id="IPR013022">
    <property type="entry name" value="Xyl_isomerase-like_TIM-brl"/>
</dbReference>
<evidence type="ECO:0000259" key="1">
    <source>
        <dbReference type="Pfam" id="PF01261"/>
    </source>
</evidence>
<comment type="caution">
    <text evidence="2">The sequence shown here is derived from an EMBL/GenBank/DDBJ whole genome shotgun (WGS) entry which is preliminary data.</text>
</comment>
<keyword evidence="3" id="KW-1185">Reference proteome</keyword>
<evidence type="ECO:0000313" key="3">
    <source>
        <dbReference type="Proteomes" id="UP001242480"/>
    </source>
</evidence>
<dbReference type="PANTHER" id="PTHR12110">
    <property type="entry name" value="HYDROXYPYRUVATE ISOMERASE"/>
    <property type="match status" value="1"/>
</dbReference>
<dbReference type="EMBL" id="JAUSVX010000032">
    <property type="protein sequence ID" value="MDQ0475280.1"/>
    <property type="molecule type" value="Genomic_DNA"/>
</dbReference>
<dbReference type="Pfam" id="PF01261">
    <property type="entry name" value="AP_endonuc_2"/>
    <property type="match status" value="1"/>
</dbReference>
<dbReference type="GO" id="GO:0016853">
    <property type="term" value="F:isomerase activity"/>
    <property type="evidence" value="ECO:0007669"/>
    <property type="project" value="UniProtKB-KW"/>
</dbReference>
<dbReference type="Proteomes" id="UP001242480">
    <property type="component" value="Unassembled WGS sequence"/>
</dbReference>
<evidence type="ECO:0000313" key="2">
    <source>
        <dbReference type="EMBL" id="MDQ0475280.1"/>
    </source>
</evidence>
<sequence length="295" mass="32717">MHLSTHNWMRAEPLEVTLKRIAGLGYESIEISGEPTQYDPREVRPLLDKYKIRCWGAVTLTLAERNLAARDEKQRAASVQYVKDVLTMVGELGGEILTLVPVTVGKIIPDGTPEEEWRWLIDGVGECHEFARKKGIRIGIEPLNRFETYLLNRADQALALAEAVGPECGVCLDAFHLNIEDADMHASIRKAGKRLVDFHIADNNRMAPGQGALDWKKIVATLKEAGYDGALTVEFVAPVDRTPATQYPDAVEKSPVDISPEQLKFIQDHGSSLLSEAFYSMLVAKSAETILPLIK</sequence>
<dbReference type="SUPFAM" id="SSF51658">
    <property type="entry name" value="Xylose isomerase-like"/>
    <property type="match status" value="1"/>
</dbReference>
<dbReference type="RefSeq" id="WP_307286288.1">
    <property type="nucleotide sequence ID" value="NZ_JAUSVX010000032.1"/>
</dbReference>
<dbReference type="InterPro" id="IPR050312">
    <property type="entry name" value="IolE/XylAMocC-like"/>
</dbReference>
<proteinExistence type="predicted"/>
<gene>
    <name evidence="2" type="ORF">QO011_008322</name>
</gene>
<reference evidence="2 3" key="1">
    <citation type="submission" date="2023-07" db="EMBL/GenBank/DDBJ databases">
        <title>Genomic Encyclopedia of Type Strains, Phase IV (KMG-IV): sequencing the most valuable type-strain genomes for metagenomic binning, comparative biology and taxonomic classification.</title>
        <authorList>
            <person name="Goeker M."/>
        </authorList>
    </citation>
    <scope>NUCLEOTIDE SEQUENCE [LARGE SCALE GENOMIC DNA]</scope>
    <source>
        <strain evidence="2 3">DSM 19619</strain>
    </source>
</reference>
<protein>
    <submittedName>
        <fullName evidence="2">Sugar phosphate isomerase/epimerase</fullName>
    </submittedName>
</protein>
<name>A0ABU0JLW8_9HYPH</name>
<dbReference type="PANTHER" id="PTHR12110:SF21">
    <property type="entry name" value="XYLOSE ISOMERASE-LIKE TIM BARREL DOMAIN-CONTAINING PROTEIN"/>
    <property type="match status" value="1"/>
</dbReference>